<reference evidence="2" key="1">
    <citation type="journal article" date="2017" name="Nat. Microbiol.">
        <title>Global analysis of biosynthetic gene clusters reveals vast potential of secondary metabolite production in Penicillium species.</title>
        <authorList>
            <person name="Nielsen J.C."/>
            <person name="Grijseels S."/>
            <person name="Prigent S."/>
            <person name="Ji B."/>
            <person name="Dainat J."/>
            <person name="Nielsen K.F."/>
            <person name="Frisvad J.C."/>
            <person name="Workman M."/>
            <person name="Nielsen J."/>
        </authorList>
    </citation>
    <scope>NUCLEOTIDE SEQUENCE [LARGE SCALE GENOMIC DNA]</scope>
    <source>
        <strain evidence="2">IBT 31811</strain>
    </source>
</reference>
<accession>A0A1V6PT10</accession>
<gene>
    <name evidence="1" type="ORF">PENANT_c043G09272</name>
</gene>
<organism evidence="1 2">
    <name type="scientific">Penicillium antarcticum</name>
    <dbReference type="NCBI Taxonomy" id="416450"/>
    <lineage>
        <taxon>Eukaryota</taxon>
        <taxon>Fungi</taxon>
        <taxon>Dikarya</taxon>
        <taxon>Ascomycota</taxon>
        <taxon>Pezizomycotina</taxon>
        <taxon>Eurotiomycetes</taxon>
        <taxon>Eurotiomycetidae</taxon>
        <taxon>Eurotiales</taxon>
        <taxon>Aspergillaceae</taxon>
        <taxon>Penicillium</taxon>
    </lineage>
</organism>
<evidence type="ECO:0000313" key="2">
    <source>
        <dbReference type="Proteomes" id="UP000191672"/>
    </source>
</evidence>
<sequence>MVPIPLKPARSLLQADFSLSPPPTTPGLDVIDPRILKPIGLYIEDGCQSYNKATVQLDSPDLSIHELEAKNEPYTCPRLSQRSSKDYAGDFQEDTHDCCMTDYRGKKRAYWPSSARAWQDSMDISSGSMPPRQINVRVDKQERLWTTSSFDAGSGPRTGRKCCNAPTLTEKQCEPQYGTISEIGSGNDKYGRKYCMGSKETWRITKHNGATRTLGPGLDNKALVDFGTFVSHVYTSVRFPRNGVFLSQTPEYSKDTLGQINTFLKKRDIYNTKFLLRDWDTLQISHKVVLERLSDIVKSTRGSTVPGFPDAWNTYLPEFKRALAGTQGARLSEMFSVGLKPLFEGNYPGKSLQSSSFTVMDTDVSYDRENWGLTVAANGGSVTTAQEYKTWYVGLRNSKLVGARSYINHQKITTTIGRSLTELDSLDSCD</sequence>
<comment type="caution">
    <text evidence="1">The sequence shown here is derived from an EMBL/GenBank/DDBJ whole genome shotgun (WGS) entry which is preliminary data.</text>
</comment>
<keyword evidence="2" id="KW-1185">Reference proteome</keyword>
<evidence type="ECO:0000313" key="1">
    <source>
        <dbReference type="EMBL" id="OQD79852.1"/>
    </source>
</evidence>
<dbReference type="Proteomes" id="UP000191672">
    <property type="component" value="Unassembled WGS sequence"/>
</dbReference>
<proteinExistence type="predicted"/>
<dbReference type="EMBL" id="MDYN01000043">
    <property type="protein sequence ID" value="OQD79852.1"/>
    <property type="molecule type" value="Genomic_DNA"/>
</dbReference>
<dbReference type="AlphaFoldDB" id="A0A1V6PT10"/>
<protein>
    <submittedName>
        <fullName evidence="1">Uncharacterized protein</fullName>
    </submittedName>
</protein>
<name>A0A1V6PT10_9EURO</name>